<dbReference type="KEGG" id="tki:TKV_c07590"/>
<name>A0A097AQ76_THEKI</name>
<keyword evidence="1" id="KW-1133">Transmembrane helix</keyword>
<organism evidence="2 3">
    <name type="scientific">Thermoanaerobacter kivui</name>
    <name type="common">Acetogenium kivui</name>
    <dbReference type="NCBI Taxonomy" id="2325"/>
    <lineage>
        <taxon>Bacteria</taxon>
        <taxon>Bacillati</taxon>
        <taxon>Bacillota</taxon>
        <taxon>Clostridia</taxon>
        <taxon>Thermoanaerobacterales</taxon>
        <taxon>Thermoanaerobacteraceae</taxon>
        <taxon>Thermoanaerobacter</taxon>
    </lineage>
</organism>
<dbReference type="EMBL" id="CP009170">
    <property type="protein sequence ID" value="AIS51942.1"/>
    <property type="molecule type" value="Genomic_DNA"/>
</dbReference>
<dbReference type="AlphaFoldDB" id="A0A097AQ76"/>
<keyword evidence="3" id="KW-1185">Reference proteome</keyword>
<evidence type="ECO:0000313" key="3">
    <source>
        <dbReference type="Proteomes" id="UP000029669"/>
    </source>
</evidence>
<reference evidence="3" key="1">
    <citation type="journal article" date="2015" name="Genome Announc.">
        <title>Whole-Genome Sequences of 80 Environmental and Clinical Isolates of Burkholderia pseudomallei.</title>
        <authorList>
            <person name="Johnson S.L."/>
            <person name="Baker A.L."/>
            <person name="Chain P.S."/>
            <person name="Currie B.J."/>
            <person name="Daligault H.E."/>
            <person name="Davenport K.W."/>
            <person name="Davis C.B."/>
            <person name="Inglis T.J."/>
            <person name="Kaestli M."/>
            <person name="Koren S."/>
            <person name="Mayo M."/>
            <person name="Merritt A.J."/>
            <person name="Price E.P."/>
            <person name="Sarovich D.S."/>
            <person name="Warner J."/>
            <person name="Rosovitz M.J."/>
        </authorList>
    </citation>
    <scope>NUCLEOTIDE SEQUENCE [LARGE SCALE GENOMIC DNA]</scope>
    <source>
        <strain evidence="3">DSM 2030</strain>
    </source>
</reference>
<protein>
    <submittedName>
        <fullName evidence="2">Uncharacterized protein</fullName>
    </submittedName>
</protein>
<evidence type="ECO:0000256" key="1">
    <source>
        <dbReference type="SAM" id="Phobius"/>
    </source>
</evidence>
<feature type="transmembrane region" description="Helical" evidence="1">
    <location>
        <begin position="63"/>
        <end position="82"/>
    </location>
</feature>
<sequence length="86" mass="9025">MEAVIPMNEFMELTEDDLIVVDGGDIKAAAEHYLEGLAGVALGVEMIGASVKQKNGVRRVGEVVGGIGAILSGVYLMGYGVVDLFR</sequence>
<accession>A0A097AQ76</accession>
<dbReference type="RefSeq" id="WP_148307246.1">
    <property type="nucleotide sequence ID" value="NZ_CP009170.1"/>
</dbReference>
<keyword evidence="1" id="KW-0472">Membrane</keyword>
<gene>
    <name evidence="2" type="ORF">TKV_c07590</name>
</gene>
<dbReference type="HOGENOM" id="CLU_2453628_0_0_9"/>
<keyword evidence="1" id="KW-0812">Transmembrane</keyword>
<proteinExistence type="predicted"/>
<evidence type="ECO:0000313" key="2">
    <source>
        <dbReference type="EMBL" id="AIS51942.1"/>
    </source>
</evidence>
<dbReference type="Proteomes" id="UP000029669">
    <property type="component" value="Chromosome"/>
</dbReference>